<evidence type="ECO:0000313" key="1">
    <source>
        <dbReference type="EMBL" id="KAE9445030.1"/>
    </source>
</evidence>
<gene>
    <name evidence="1" type="ORF">C3L33_23073</name>
</gene>
<protein>
    <submittedName>
        <fullName evidence="1">Uncharacterized protein</fullName>
    </submittedName>
</protein>
<dbReference type="OrthoDB" id="672127at2759"/>
<organism evidence="1">
    <name type="scientific">Rhododendron williamsianum</name>
    <dbReference type="NCBI Taxonomy" id="262921"/>
    <lineage>
        <taxon>Eukaryota</taxon>
        <taxon>Viridiplantae</taxon>
        <taxon>Streptophyta</taxon>
        <taxon>Embryophyta</taxon>
        <taxon>Tracheophyta</taxon>
        <taxon>Spermatophyta</taxon>
        <taxon>Magnoliopsida</taxon>
        <taxon>eudicotyledons</taxon>
        <taxon>Gunneridae</taxon>
        <taxon>Pentapetalae</taxon>
        <taxon>asterids</taxon>
        <taxon>Ericales</taxon>
        <taxon>Ericaceae</taxon>
        <taxon>Ericoideae</taxon>
        <taxon>Rhodoreae</taxon>
        <taxon>Rhododendron</taxon>
    </lineage>
</organism>
<dbReference type="PANTHER" id="PTHR31170:SF25">
    <property type="entry name" value="BNAA09G04570D PROTEIN"/>
    <property type="match status" value="1"/>
</dbReference>
<dbReference type="AlphaFoldDB" id="A0A6A4KFC5"/>
<dbReference type="PANTHER" id="PTHR31170">
    <property type="entry name" value="BNAC04G53230D PROTEIN"/>
    <property type="match status" value="1"/>
</dbReference>
<name>A0A6A4KFC5_9ERIC</name>
<dbReference type="Pfam" id="PF03140">
    <property type="entry name" value="DUF247"/>
    <property type="match status" value="1"/>
</dbReference>
<proteinExistence type="predicted"/>
<dbReference type="InterPro" id="IPR004158">
    <property type="entry name" value="DUF247_pln"/>
</dbReference>
<comment type="caution">
    <text evidence="1">The sequence shown here is derived from an EMBL/GenBank/DDBJ whole genome shotgun (WGS) entry which is preliminary data.</text>
</comment>
<sequence>MSIRKGSSNNILDIQYAKGVLKIPQFDIHDSAEIVLRNLIAFEICHCEDSYIIDYVIFMDTLLDTAQDVDILVQNEIFENTLLDRASVATLFHRVTSQVLWSSNNLLLPRFMSRGQCILQSSMEQVEGNSETRLF</sequence>
<dbReference type="EMBL" id="QEFC01004616">
    <property type="protein sequence ID" value="KAE9445030.1"/>
    <property type="molecule type" value="Genomic_DNA"/>
</dbReference>
<feature type="non-terminal residue" evidence="1">
    <location>
        <position position="1"/>
    </location>
</feature>
<reference evidence="1" key="1">
    <citation type="journal article" date="2019" name="Genome Biol. Evol.">
        <title>The Rhododendron genome and chromosomal organization provide insight into shared whole-genome duplications across the heath family (Ericaceae).</title>
        <authorList>
            <person name="Soza V.L."/>
            <person name="Lindsley D."/>
            <person name="Waalkes A."/>
            <person name="Ramage E."/>
            <person name="Patwardhan R.P."/>
            <person name="Burton J.N."/>
            <person name="Adey A."/>
            <person name="Kumar A."/>
            <person name="Qiu R."/>
            <person name="Shendure J."/>
            <person name="Hall B."/>
        </authorList>
    </citation>
    <scope>NUCLEOTIDE SEQUENCE</scope>
    <source>
        <strain evidence="1">RSF 1966-606</strain>
    </source>
</reference>
<accession>A0A6A4KFC5</accession>